<gene>
    <name evidence="2" type="ORF">EV671_10934</name>
</gene>
<feature type="domain" description="DUF6431" evidence="1">
    <location>
        <begin position="30"/>
        <end position="121"/>
    </location>
</feature>
<dbReference type="OrthoDB" id="9112247at2"/>
<evidence type="ECO:0000259" key="1">
    <source>
        <dbReference type="Pfam" id="PF20020"/>
    </source>
</evidence>
<dbReference type="EMBL" id="SMBU01000093">
    <property type="protein sequence ID" value="TCU80305.1"/>
    <property type="molecule type" value="Genomic_DNA"/>
</dbReference>
<reference evidence="2 3" key="1">
    <citation type="submission" date="2019-03" db="EMBL/GenBank/DDBJ databases">
        <title>Genomic Encyclopedia of Type Strains, Phase IV (KMG-IV): sequencing the most valuable type-strain genomes for metagenomic binning, comparative biology and taxonomic classification.</title>
        <authorList>
            <person name="Goeker M."/>
        </authorList>
    </citation>
    <scope>NUCLEOTIDE SEQUENCE [LARGE SCALE GENOMIC DNA]</scope>
    <source>
        <strain evidence="2 3">DSM 654</strain>
    </source>
</reference>
<dbReference type="RefSeq" id="WP_132576890.1">
    <property type="nucleotide sequence ID" value="NZ_CBCSGL010000146.1"/>
</dbReference>
<accession>A0A4R3U6Q8</accession>
<dbReference type="AlphaFoldDB" id="A0A4R3U6Q8"/>
<evidence type="ECO:0000313" key="2">
    <source>
        <dbReference type="EMBL" id="TCU80305.1"/>
    </source>
</evidence>
<organism evidence="2 3">
    <name type="scientific">Roseateles saccharophilus</name>
    <name type="common">Pseudomonas saccharophila</name>
    <dbReference type="NCBI Taxonomy" id="304"/>
    <lineage>
        <taxon>Bacteria</taxon>
        <taxon>Pseudomonadati</taxon>
        <taxon>Pseudomonadota</taxon>
        <taxon>Betaproteobacteria</taxon>
        <taxon>Burkholderiales</taxon>
        <taxon>Sphaerotilaceae</taxon>
        <taxon>Roseateles</taxon>
    </lineage>
</organism>
<evidence type="ECO:0000313" key="3">
    <source>
        <dbReference type="Proteomes" id="UP000295110"/>
    </source>
</evidence>
<dbReference type="Proteomes" id="UP000295110">
    <property type="component" value="Unassembled WGS sequence"/>
</dbReference>
<protein>
    <recommendedName>
        <fullName evidence="1">DUF6431 domain-containing protein</fullName>
    </recommendedName>
</protein>
<dbReference type="InterPro" id="IPR045536">
    <property type="entry name" value="DUF6431"/>
</dbReference>
<dbReference type="Pfam" id="PF20020">
    <property type="entry name" value="DUF6431"/>
    <property type="match status" value="1"/>
</dbReference>
<proteinExistence type="predicted"/>
<name>A0A4R3U6Q8_ROSSA</name>
<keyword evidence="3" id="KW-1185">Reference proteome</keyword>
<sequence>MHRIVGSIVVLAQHLVAVVTDPEQYRPAACPHCGYARVWRHGCYHRKADRSRGGARDPVAVLRYLCAACPQTCSRLPQCLSPRRWYDWAVQQAVLLLLLSGVSLHGCARASGLDRRTVRRWRDWLLERGDLFAFVLRSRWPELGRLADFNAFWRNVIDELTLARAMSVLDRELAVP</sequence>
<comment type="caution">
    <text evidence="2">The sequence shown here is derived from an EMBL/GenBank/DDBJ whole genome shotgun (WGS) entry which is preliminary data.</text>
</comment>